<evidence type="ECO:0000256" key="5">
    <source>
        <dbReference type="ARBA" id="ARBA00048542"/>
    </source>
</evidence>
<comment type="catalytic activity">
    <reaction evidence="5">
        <text>N,N-dimethyl-1,4-phenylenediamine + anthranilate + 2 NAD(+) = 2-(4-dimethylaminophenyl)diazenylbenzoate + 2 NADH + 2 H(+)</text>
        <dbReference type="Rhea" id="RHEA:55872"/>
        <dbReference type="ChEBI" id="CHEBI:15378"/>
        <dbReference type="ChEBI" id="CHEBI:15783"/>
        <dbReference type="ChEBI" id="CHEBI:16567"/>
        <dbReference type="ChEBI" id="CHEBI:57540"/>
        <dbReference type="ChEBI" id="CHEBI:57945"/>
        <dbReference type="ChEBI" id="CHEBI:71579"/>
        <dbReference type="EC" id="1.7.1.17"/>
    </reaction>
    <physiologicalReaction direction="right-to-left" evidence="5">
        <dbReference type="Rhea" id="RHEA:55874"/>
    </physiologicalReaction>
</comment>
<evidence type="ECO:0000256" key="2">
    <source>
        <dbReference type="ARBA" id="ARBA00022643"/>
    </source>
</evidence>
<dbReference type="GO" id="GO:0016655">
    <property type="term" value="F:oxidoreductase activity, acting on NAD(P)H, quinone or similar compound as acceptor"/>
    <property type="evidence" value="ECO:0007669"/>
    <property type="project" value="InterPro"/>
</dbReference>
<dbReference type="EMBL" id="LR590481">
    <property type="protein sequence ID" value="VTQ95870.1"/>
    <property type="molecule type" value="Genomic_DNA"/>
</dbReference>
<evidence type="ECO:0000256" key="6">
    <source>
        <dbReference type="HAMAP-Rule" id="MF_01216"/>
    </source>
</evidence>
<comment type="function">
    <text evidence="6">Also exhibits azoreductase activity. Catalyzes the reductive cleavage of the azo bond in aromatic azo compounds to the corresponding amines.</text>
</comment>
<keyword evidence="3 6" id="KW-0560">Oxidoreductase</keyword>
<dbReference type="EC" id="1.7.1.17" evidence="6"/>
<keyword evidence="1 6" id="KW-0285">Flavoprotein</keyword>
<dbReference type="GO" id="GO:0016652">
    <property type="term" value="F:oxidoreductase activity, acting on NAD(P)H as acceptor"/>
    <property type="evidence" value="ECO:0007669"/>
    <property type="project" value="UniProtKB-UniRule"/>
</dbReference>
<comment type="similarity">
    <text evidence="6">Belongs to the azoreductase type 1 family.</text>
</comment>
<dbReference type="PANTHER" id="PTHR43741">
    <property type="entry name" value="FMN-DEPENDENT NADH-AZOREDUCTASE 1"/>
    <property type="match status" value="1"/>
</dbReference>
<dbReference type="Gene3D" id="3.40.50.360">
    <property type="match status" value="1"/>
</dbReference>
<dbReference type="PANTHER" id="PTHR43741:SF7">
    <property type="entry name" value="FMN-DEPENDENT NADH:QUINONE OXIDOREDUCTASE"/>
    <property type="match status" value="1"/>
</dbReference>
<accession>A0A4U9S2Q4</accession>
<name>A0A4U9S2Q4_HATHI</name>
<dbReference type="GO" id="GO:0009055">
    <property type="term" value="F:electron transfer activity"/>
    <property type="evidence" value="ECO:0007669"/>
    <property type="project" value="UniProtKB-UniRule"/>
</dbReference>
<comment type="catalytic activity">
    <reaction evidence="6">
        <text>2 a quinone + NADH + H(+) = 2 a 1,4-benzosemiquinone + NAD(+)</text>
        <dbReference type="Rhea" id="RHEA:65952"/>
        <dbReference type="ChEBI" id="CHEBI:15378"/>
        <dbReference type="ChEBI" id="CHEBI:57540"/>
        <dbReference type="ChEBI" id="CHEBI:57945"/>
        <dbReference type="ChEBI" id="CHEBI:132124"/>
        <dbReference type="ChEBI" id="CHEBI:134225"/>
    </reaction>
</comment>
<dbReference type="NCBIfam" id="NF010075">
    <property type="entry name" value="PRK13556.1"/>
    <property type="match status" value="1"/>
</dbReference>
<comment type="cofactor">
    <cofactor evidence="6">
        <name>FMN</name>
        <dbReference type="ChEBI" id="CHEBI:58210"/>
    </cofactor>
    <text evidence="6">Binds 1 FMN per subunit.</text>
</comment>
<dbReference type="InterPro" id="IPR023048">
    <property type="entry name" value="NADH:quinone_OxRdtase_FMN_depd"/>
</dbReference>
<comment type="caution">
    <text evidence="6">Lacks conserved residue(s) required for the propagation of feature annotation.</text>
</comment>
<dbReference type="InterPro" id="IPR003680">
    <property type="entry name" value="Flavodoxin_fold"/>
</dbReference>
<dbReference type="RefSeq" id="WP_138211092.1">
    <property type="nucleotide sequence ID" value="NZ_CBCRUQ010000006.1"/>
</dbReference>
<keyword evidence="2 6" id="KW-0288">FMN</keyword>
<feature type="binding site" evidence="6">
    <location>
        <begin position="146"/>
        <end position="149"/>
    </location>
    <ligand>
        <name>FMN</name>
        <dbReference type="ChEBI" id="CHEBI:58210"/>
    </ligand>
</feature>
<dbReference type="HAMAP" id="MF_01216">
    <property type="entry name" value="Azoreductase_type1"/>
    <property type="match status" value="1"/>
</dbReference>
<dbReference type="AlphaFoldDB" id="A0A4U9S2Q4"/>
<feature type="binding site" evidence="6">
    <location>
        <begin position="17"/>
        <end position="19"/>
    </location>
    <ligand>
        <name>FMN</name>
        <dbReference type="ChEBI" id="CHEBI:58210"/>
    </ligand>
</feature>
<gene>
    <name evidence="8" type="primary">azoR2</name>
    <name evidence="6" type="synonym">azoR</name>
    <name evidence="8" type="ORF">NCTC503_02598</name>
</gene>
<comment type="function">
    <text evidence="6">Quinone reductase that provides resistance to thiol-specific stress caused by electrophilic quinones.</text>
</comment>
<keyword evidence="9" id="KW-1185">Reference proteome</keyword>
<dbReference type="Proteomes" id="UP000308489">
    <property type="component" value="Chromosome 1"/>
</dbReference>
<dbReference type="KEGG" id="hhw:NCTC503_02598"/>
<proteinExistence type="inferred from homology"/>
<keyword evidence="4 6" id="KW-0520">NAD</keyword>
<protein>
    <recommendedName>
        <fullName evidence="6">FMN dependent NADH:quinone oxidoreductase</fullName>
        <ecNumber evidence="6">1.6.5.-</ecNumber>
    </recommendedName>
    <alternativeName>
        <fullName evidence="6">Azo-dye reductase</fullName>
    </alternativeName>
    <alternativeName>
        <fullName evidence="6">FMN-dependent NADH-azo compound oxidoreductase</fullName>
    </alternativeName>
    <alternativeName>
        <fullName evidence="6">FMN-dependent NADH-azoreductase</fullName>
        <ecNumber evidence="6">1.7.1.17</ecNumber>
    </alternativeName>
</protein>
<dbReference type="GO" id="GO:0010181">
    <property type="term" value="F:FMN binding"/>
    <property type="evidence" value="ECO:0007669"/>
    <property type="project" value="UniProtKB-UniRule"/>
</dbReference>
<dbReference type="InterPro" id="IPR050104">
    <property type="entry name" value="FMN-dep_NADH:Q_OxRdtase_AzoR1"/>
</dbReference>
<evidence type="ECO:0000256" key="1">
    <source>
        <dbReference type="ARBA" id="ARBA00022630"/>
    </source>
</evidence>
<evidence type="ECO:0000313" key="9">
    <source>
        <dbReference type="Proteomes" id="UP000308489"/>
    </source>
</evidence>
<evidence type="ECO:0000259" key="7">
    <source>
        <dbReference type="Pfam" id="PF02525"/>
    </source>
</evidence>
<dbReference type="Pfam" id="PF02525">
    <property type="entry name" value="Flavodoxin_2"/>
    <property type="match status" value="1"/>
</dbReference>
<evidence type="ECO:0000256" key="3">
    <source>
        <dbReference type="ARBA" id="ARBA00023002"/>
    </source>
</evidence>
<dbReference type="EC" id="1.6.5.-" evidence="6"/>
<dbReference type="InterPro" id="IPR029039">
    <property type="entry name" value="Flavoprotein-like_sf"/>
</dbReference>
<dbReference type="SUPFAM" id="SSF52218">
    <property type="entry name" value="Flavoproteins"/>
    <property type="match status" value="1"/>
</dbReference>
<reference evidence="8 9" key="1">
    <citation type="submission" date="2019-05" db="EMBL/GenBank/DDBJ databases">
        <authorList>
            <consortium name="Pathogen Informatics"/>
        </authorList>
    </citation>
    <scope>NUCLEOTIDE SEQUENCE [LARGE SCALE GENOMIC DNA]</scope>
    <source>
        <strain evidence="8 9">NCTC503</strain>
    </source>
</reference>
<dbReference type="OrthoDB" id="9805013at2"/>
<evidence type="ECO:0000313" key="8">
    <source>
        <dbReference type="EMBL" id="VTQ95870.1"/>
    </source>
</evidence>
<sequence>MAKLLYINSNPKPEEKSYSLTVGNAFIDAYKEVNPEDEVITLDLYKMDIPLIDEDTFSAWYKFEEGLSFEELTSKEQKNITNMNVILEQFLSADKYVFVTPLWNFSVPPMMKAYIDNVCIAGKTFKYTENGPVGLLTGKKAIHIQSRGGVYSKSPASDVEMGDKYMDTVLGFIGINDRASIIIEGVNSMADKAEVIKENAMSRAREVAKTF</sequence>
<feature type="domain" description="Flavodoxin-like fold" evidence="7">
    <location>
        <begin position="3"/>
        <end position="199"/>
    </location>
</feature>
<evidence type="ECO:0000256" key="4">
    <source>
        <dbReference type="ARBA" id="ARBA00023027"/>
    </source>
</evidence>
<organism evidence="8 9">
    <name type="scientific">Hathewaya histolytica</name>
    <name type="common">Clostridium histolyticum</name>
    <dbReference type="NCBI Taxonomy" id="1498"/>
    <lineage>
        <taxon>Bacteria</taxon>
        <taxon>Bacillati</taxon>
        <taxon>Bacillota</taxon>
        <taxon>Clostridia</taxon>
        <taxon>Eubacteriales</taxon>
        <taxon>Clostridiaceae</taxon>
        <taxon>Hathewaya</taxon>
    </lineage>
</organism>
<comment type="subunit">
    <text evidence="6">Homodimer.</text>
</comment>